<dbReference type="RefSeq" id="WP_150040323.1">
    <property type="nucleotide sequence ID" value="NZ_VWPK01000010.1"/>
</dbReference>
<organism evidence="7 8">
    <name type="scientific">Rhodovastum atsumiense</name>
    <dbReference type="NCBI Taxonomy" id="504468"/>
    <lineage>
        <taxon>Bacteria</taxon>
        <taxon>Pseudomonadati</taxon>
        <taxon>Pseudomonadota</taxon>
        <taxon>Alphaproteobacteria</taxon>
        <taxon>Acetobacterales</taxon>
        <taxon>Acetobacteraceae</taxon>
        <taxon>Rhodovastum</taxon>
    </lineage>
</organism>
<keyword evidence="2 5" id="KW-0645">Protease</keyword>
<evidence type="ECO:0000313" key="7">
    <source>
        <dbReference type="EMBL" id="KAA5612790.1"/>
    </source>
</evidence>
<dbReference type="InterPro" id="IPR001300">
    <property type="entry name" value="Peptidase_C2_calpain_cat"/>
</dbReference>
<gene>
    <name evidence="7" type="ORF">F1189_08625</name>
</gene>
<comment type="caution">
    <text evidence="7">The sequence shown here is derived from an EMBL/GenBank/DDBJ whole genome shotgun (WGS) entry which is preliminary data.</text>
</comment>
<evidence type="ECO:0000259" key="6">
    <source>
        <dbReference type="PROSITE" id="PS50203"/>
    </source>
</evidence>
<dbReference type="GO" id="GO:0006508">
    <property type="term" value="P:proteolysis"/>
    <property type="evidence" value="ECO:0007669"/>
    <property type="project" value="UniProtKB-KW"/>
</dbReference>
<reference evidence="7 8" key="1">
    <citation type="submission" date="2019-09" db="EMBL/GenBank/DDBJ databases">
        <title>Genome sequence of Rhodovastum atsumiense, a diverse member of the Acetobacteraceae family of non-sulfur purple photosynthetic bacteria.</title>
        <authorList>
            <person name="Meyer T."/>
            <person name="Kyndt J."/>
        </authorList>
    </citation>
    <scope>NUCLEOTIDE SEQUENCE [LARGE SCALE GENOMIC DNA]</scope>
    <source>
        <strain evidence="7 8">DSM 21279</strain>
    </source>
</reference>
<dbReference type="Proteomes" id="UP000325255">
    <property type="component" value="Unassembled WGS sequence"/>
</dbReference>
<proteinExistence type="inferred from homology"/>
<dbReference type="GO" id="GO:0004198">
    <property type="term" value="F:calcium-dependent cysteine-type endopeptidase activity"/>
    <property type="evidence" value="ECO:0007669"/>
    <property type="project" value="InterPro"/>
</dbReference>
<evidence type="ECO:0000313" key="8">
    <source>
        <dbReference type="Proteomes" id="UP000325255"/>
    </source>
</evidence>
<evidence type="ECO:0000256" key="5">
    <source>
        <dbReference type="PROSITE-ProRule" id="PRU00239"/>
    </source>
</evidence>
<feature type="active site" evidence="5">
    <location>
        <position position="245"/>
    </location>
</feature>
<accession>A0A5M6IWT4</accession>
<keyword evidence="8" id="KW-1185">Reference proteome</keyword>
<dbReference type="PANTHER" id="PTHR10183">
    <property type="entry name" value="CALPAIN"/>
    <property type="match status" value="1"/>
</dbReference>
<dbReference type="InterPro" id="IPR011635">
    <property type="entry name" value="CARDB"/>
</dbReference>
<evidence type="ECO:0000256" key="2">
    <source>
        <dbReference type="ARBA" id="ARBA00022670"/>
    </source>
</evidence>
<dbReference type="PROSITE" id="PS50203">
    <property type="entry name" value="CALPAIN_CAT"/>
    <property type="match status" value="1"/>
</dbReference>
<comment type="similarity">
    <text evidence="1">Belongs to the peptidase C2 family.</text>
</comment>
<dbReference type="InterPro" id="IPR013783">
    <property type="entry name" value="Ig-like_fold"/>
</dbReference>
<evidence type="ECO:0000256" key="1">
    <source>
        <dbReference type="ARBA" id="ARBA00007623"/>
    </source>
</evidence>
<dbReference type="Pfam" id="PF00648">
    <property type="entry name" value="Peptidase_C2"/>
    <property type="match status" value="1"/>
</dbReference>
<dbReference type="SUPFAM" id="SSF54001">
    <property type="entry name" value="Cysteine proteinases"/>
    <property type="match status" value="1"/>
</dbReference>
<protein>
    <recommendedName>
        <fullName evidence="6">Calpain catalytic domain-containing protein</fullName>
    </recommendedName>
</protein>
<keyword evidence="3 5" id="KW-0378">Hydrolase</keyword>
<dbReference type="Pfam" id="PF07705">
    <property type="entry name" value="CARDB"/>
    <property type="match status" value="1"/>
</dbReference>
<dbReference type="InterPro" id="IPR022684">
    <property type="entry name" value="Calpain_cysteine_protease"/>
</dbReference>
<dbReference type="Gene3D" id="2.60.40.10">
    <property type="entry name" value="Immunoglobulins"/>
    <property type="match status" value="1"/>
</dbReference>
<dbReference type="OrthoDB" id="7325981at2"/>
<feature type="active site" evidence="5">
    <location>
        <position position="60"/>
    </location>
</feature>
<feature type="domain" description="Calpain catalytic" evidence="6">
    <location>
        <begin position="51"/>
        <end position="248"/>
    </location>
</feature>
<evidence type="ECO:0000256" key="4">
    <source>
        <dbReference type="ARBA" id="ARBA00022807"/>
    </source>
</evidence>
<feature type="active site" evidence="5">
    <location>
        <position position="225"/>
    </location>
</feature>
<dbReference type="PANTHER" id="PTHR10183:SF379">
    <property type="entry name" value="CALPAIN-5"/>
    <property type="match status" value="1"/>
</dbReference>
<dbReference type="AlphaFoldDB" id="A0A5M6IWT4"/>
<dbReference type="EMBL" id="VWPK01000010">
    <property type="protein sequence ID" value="KAA5612790.1"/>
    <property type="molecule type" value="Genomic_DNA"/>
</dbReference>
<keyword evidence="4 5" id="KW-0788">Thiol protease</keyword>
<dbReference type="InterPro" id="IPR038765">
    <property type="entry name" value="Papain-like_cys_pep_sf"/>
</dbReference>
<sequence length="491" mass="49965">MRRDHDPCDPVAITAGASWAGAPSDFVSAAALSYALYLQEPGDANAISLGDIHQGGIGDCFLLAAIGELALLHPDQIRNMIQVNGDGTETVTLYVDENGGMPTATTTSLVPRSVIVNNNLFAANGVNHGPAQCVVNNQKEIWVQVLETAYASLYGAGNVASGYDVLNRGGRPEIAMKVLTGCSADLISPANVTLQLLLDDQAAGDLIVMGTPASGNLPFNLVNSHAYMFDSVTMVNGTAMVKLDNPWGPGNTPPALIPLSQLPGCISGISIGRSPVPDLVADTLRLGSTSVTAGASTTLSYHLGNLGTGSAAAATSKIYLSTNSTISASDTLIATVNEPLLLSYYYMPDSITITLPGNLAAGTYWIGVIADANNQVRESNEGNNISLAVRITVPGASGAWDDVLASPPGSPDAAGAPAPIGFVTPALDFGLPLPSVCTEAATPASPMASGGADALWIGCGGGHPPVIGAAGDWRAFQCNAPGASEGTAVSL</sequence>
<name>A0A5M6IWT4_9PROT</name>
<evidence type="ECO:0000256" key="3">
    <source>
        <dbReference type="ARBA" id="ARBA00022801"/>
    </source>
</evidence>